<keyword evidence="3 9" id="KW-1003">Cell membrane</keyword>
<proteinExistence type="inferred from homology"/>
<reference evidence="11 12" key="1">
    <citation type="submission" date="2016-10" db="EMBL/GenBank/DDBJ databases">
        <authorList>
            <person name="de Groot N.N."/>
        </authorList>
    </citation>
    <scope>NUCLEOTIDE SEQUENCE [LARGE SCALE GENOMIC DNA]</scope>
    <source>
        <strain evidence="11 12">DSM 24677</strain>
    </source>
</reference>
<evidence type="ECO:0000256" key="8">
    <source>
        <dbReference type="ARBA" id="ARBA00023136"/>
    </source>
</evidence>
<keyword evidence="8 9" id="KW-0472">Membrane</keyword>
<dbReference type="STRING" id="576131.SAMN05444486_102535"/>
<dbReference type="AlphaFoldDB" id="A0A1H3KGI0"/>
<dbReference type="PRINTS" id="PR01506">
    <property type="entry name" value="TATBPROTEIN"/>
</dbReference>
<dbReference type="Proteomes" id="UP000199026">
    <property type="component" value="Unassembled WGS sequence"/>
</dbReference>
<evidence type="ECO:0000256" key="9">
    <source>
        <dbReference type="HAMAP-Rule" id="MF_00237"/>
    </source>
</evidence>
<feature type="compositionally biased region" description="Basic residues" evidence="10">
    <location>
        <begin position="198"/>
        <end position="210"/>
    </location>
</feature>
<evidence type="ECO:0000313" key="12">
    <source>
        <dbReference type="Proteomes" id="UP000199026"/>
    </source>
</evidence>
<sequence>MFDLGWTELLVVGIVALIVVGPKDLPVLFRKAGEFVGKMKGMAREFSTAMNNAADESGMRDTAKSLRDIADPKKMGLDGIKDAVKDAAKWDPESETGKLAAKRQAERDRMVEEANASAAETAKQVREAHAARQAAESAKAAPAQKAAPKKTTTAKKPAAKTAAAKKPAAKTAAAKTPASKAAPKTAAKPAAKSAAKTAAKKPAVKAKAKAKPAGDKA</sequence>
<dbReference type="Gene3D" id="1.20.5.3310">
    <property type="match status" value="1"/>
</dbReference>
<evidence type="ECO:0000256" key="2">
    <source>
        <dbReference type="ARBA" id="ARBA00022448"/>
    </source>
</evidence>
<dbReference type="PANTHER" id="PTHR33162">
    <property type="entry name" value="SEC-INDEPENDENT PROTEIN TRANSLOCASE PROTEIN TATA, CHLOROPLASTIC"/>
    <property type="match status" value="1"/>
</dbReference>
<evidence type="ECO:0000256" key="1">
    <source>
        <dbReference type="ARBA" id="ARBA00004167"/>
    </source>
</evidence>
<evidence type="ECO:0000256" key="7">
    <source>
        <dbReference type="ARBA" id="ARBA00023010"/>
    </source>
</evidence>
<evidence type="ECO:0000256" key="3">
    <source>
        <dbReference type="ARBA" id="ARBA00022475"/>
    </source>
</evidence>
<evidence type="ECO:0000256" key="4">
    <source>
        <dbReference type="ARBA" id="ARBA00022692"/>
    </source>
</evidence>
<feature type="compositionally biased region" description="Low complexity" evidence="10">
    <location>
        <begin position="134"/>
        <end position="197"/>
    </location>
</feature>
<dbReference type="Pfam" id="PF02416">
    <property type="entry name" value="TatA_B_E"/>
    <property type="match status" value="1"/>
</dbReference>
<dbReference type="GO" id="GO:0033281">
    <property type="term" value="C:TAT protein transport complex"/>
    <property type="evidence" value="ECO:0007669"/>
    <property type="project" value="UniProtKB-UniRule"/>
</dbReference>
<gene>
    <name evidence="9" type="primary">tatB</name>
    <name evidence="11" type="ORF">SAMN05444486_102535</name>
</gene>
<keyword evidence="4 9" id="KW-0812">Transmembrane</keyword>
<evidence type="ECO:0000313" key="11">
    <source>
        <dbReference type="EMBL" id="SDY51281.1"/>
    </source>
</evidence>
<name>A0A1H3KGI0_9RHOB</name>
<evidence type="ECO:0000256" key="10">
    <source>
        <dbReference type="SAM" id="MobiDB-lite"/>
    </source>
</evidence>
<organism evidence="11 12">
    <name type="scientific">Lentibacter algarum</name>
    <dbReference type="NCBI Taxonomy" id="576131"/>
    <lineage>
        <taxon>Bacteria</taxon>
        <taxon>Pseudomonadati</taxon>
        <taxon>Pseudomonadota</taxon>
        <taxon>Alphaproteobacteria</taxon>
        <taxon>Rhodobacterales</taxon>
        <taxon>Roseobacteraceae</taxon>
        <taxon>Lentibacter</taxon>
    </lineage>
</organism>
<dbReference type="GO" id="GO:0043953">
    <property type="term" value="P:protein transport by the Tat complex"/>
    <property type="evidence" value="ECO:0007669"/>
    <property type="project" value="UniProtKB-UniRule"/>
</dbReference>
<dbReference type="NCBIfam" id="TIGR01410">
    <property type="entry name" value="tatB"/>
    <property type="match status" value="1"/>
</dbReference>
<accession>A0A1H3KGI0</accession>
<comment type="similarity">
    <text evidence="9">Belongs to the TatB family.</text>
</comment>
<dbReference type="OrthoDB" id="7206969at2"/>
<protein>
    <recommendedName>
        <fullName evidence="9">Sec-independent protein translocase protein TatB</fullName>
    </recommendedName>
</protein>
<keyword evidence="2 9" id="KW-0813">Transport</keyword>
<dbReference type="GO" id="GO:0008320">
    <property type="term" value="F:protein transmembrane transporter activity"/>
    <property type="evidence" value="ECO:0007669"/>
    <property type="project" value="UniProtKB-UniRule"/>
</dbReference>
<evidence type="ECO:0000256" key="6">
    <source>
        <dbReference type="ARBA" id="ARBA00022989"/>
    </source>
</evidence>
<dbReference type="EMBL" id="FNPR01000002">
    <property type="protein sequence ID" value="SDY51281.1"/>
    <property type="molecule type" value="Genomic_DNA"/>
</dbReference>
<comment type="subcellular location">
    <subcellularLocation>
        <location evidence="9">Cell membrane</location>
        <topology evidence="9">Single-pass membrane protein</topology>
    </subcellularLocation>
    <subcellularLocation>
        <location evidence="1">Membrane</location>
        <topology evidence="1">Single-pass membrane protein</topology>
    </subcellularLocation>
</comment>
<keyword evidence="6 9" id="KW-1133">Transmembrane helix</keyword>
<keyword evidence="7 9" id="KW-0811">Translocation</keyword>
<keyword evidence="5 9" id="KW-0653">Protein transport</keyword>
<dbReference type="HAMAP" id="MF_00237">
    <property type="entry name" value="TatB"/>
    <property type="match status" value="1"/>
</dbReference>
<feature type="compositionally biased region" description="Basic and acidic residues" evidence="10">
    <location>
        <begin position="87"/>
        <end position="96"/>
    </location>
</feature>
<feature type="compositionally biased region" description="Basic and acidic residues" evidence="10">
    <location>
        <begin position="103"/>
        <end position="112"/>
    </location>
</feature>
<dbReference type="InterPro" id="IPR003369">
    <property type="entry name" value="TatA/B/E"/>
</dbReference>
<evidence type="ECO:0000256" key="5">
    <source>
        <dbReference type="ARBA" id="ARBA00022927"/>
    </source>
</evidence>
<feature type="region of interest" description="Disordered" evidence="10">
    <location>
        <begin position="87"/>
        <end position="217"/>
    </location>
</feature>
<comment type="function">
    <text evidence="9">Part of the twin-arginine translocation (Tat) system that transports large folded proteins containing a characteristic twin-arginine motif in their signal peptide across membranes. Together with TatC, TatB is part of a receptor directly interacting with Tat signal peptides. TatB may form an oligomeric binding site that transiently accommodates folded Tat precursor proteins before their translocation.</text>
</comment>
<keyword evidence="12" id="KW-1185">Reference proteome</keyword>
<comment type="subunit">
    <text evidence="9">The Tat system comprises two distinct complexes: a TatABC complex, containing multiple copies of TatA, TatB and TatC subunits, and a separate TatA complex, containing only TatA subunits. Substrates initially bind to the TatABC complex, which probably triggers association of the separate TatA complex to form the active translocon.</text>
</comment>
<dbReference type="PANTHER" id="PTHR33162:SF1">
    <property type="entry name" value="SEC-INDEPENDENT PROTEIN TRANSLOCASE PROTEIN TATA, CHLOROPLASTIC"/>
    <property type="match status" value="1"/>
</dbReference>
<dbReference type="InterPro" id="IPR018448">
    <property type="entry name" value="TatB"/>
</dbReference>